<keyword evidence="3" id="KW-0032">Aminotransferase</keyword>
<dbReference type="OrthoDB" id="9813612at2"/>
<keyword evidence="6" id="KW-1185">Reference proteome</keyword>
<dbReference type="AlphaFoldDB" id="E2ZC61"/>
<comment type="cofactor">
    <cofactor evidence="1 3">
        <name>pyridoxal 5'-phosphate</name>
        <dbReference type="ChEBI" id="CHEBI:597326"/>
    </cofactor>
</comment>
<dbReference type="Gene3D" id="3.90.1150.10">
    <property type="entry name" value="Aspartate Aminotransferase, domain 1"/>
    <property type="match status" value="1"/>
</dbReference>
<dbReference type="GO" id="GO:0030170">
    <property type="term" value="F:pyridoxal phosphate binding"/>
    <property type="evidence" value="ECO:0007669"/>
    <property type="project" value="InterPro"/>
</dbReference>
<dbReference type="InterPro" id="IPR015421">
    <property type="entry name" value="PyrdxlP-dep_Trfase_major"/>
</dbReference>
<dbReference type="GO" id="GO:0008483">
    <property type="term" value="F:transaminase activity"/>
    <property type="evidence" value="ECO:0007669"/>
    <property type="project" value="UniProtKB-KW"/>
</dbReference>
<dbReference type="STRING" id="706434.HMPREF9429_01231"/>
<name>E2ZC61_9FIRM</name>
<dbReference type="Pfam" id="PF00155">
    <property type="entry name" value="Aminotran_1_2"/>
    <property type="match status" value="1"/>
</dbReference>
<dbReference type="Proteomes" id="UP000003195">
    <property type="component" value="Unassembled WGS sequence"/>
</dbReference>
<evidence type="ECO:0000256" key="3">
    <source>
        <dbReference type="RuleBase" id="RU000481"/>
    </source>
</evidence>
<feature type="domain" description="Aminotransferase class I/classII large" evidence="4">
    <location>
        <begin position="20"/>
        <end position="349"/>
    </location>
</feature>
<dbReference type="PANTHER" id="PTHR42885">
    <property type="entry name" value="HISTIDINOL-PHOSPHATE AMINOTRANSFERASE-RELATED"/>
    <property type="match status" value="1"/>
</dbReference>
<gene>
    <name evidence="5" type="ORF">HMPREF9429_01231</name>
</gene>
<comment type="similarity">
    <text evidence="3">Belongs to the class-I pyridoxal-phosphate-dependent aminotransferase family.</text>
</comment>
<evidence type="ECO:0000313" key="6">
    <source>
        <dbReference type="Proteomes" id="UP000003195"/>
    </source>
</evidence>
<dbReference type="HOGENOM" id="CLU_017584_3_2_9"/>
<dbReference type="SUPFAM" id="SSF53383">
    <property type="entry name" value="PLP-dependent transferases"/>
    <property type="match status" value="1"/>
</dbReference>
<dbReference type="InterPro" id="IPR015422">
    <property type="entry name" value="PyrdxlP-dep_Trfase_small"/>
</dbReference>
<sequence length="360" mass="40813">MNMSFSHGGNVYDEEGKLKNWVDVSANINPLGLSEPVKEAIITSVDMLVHYPDPEARALKNALANHYGILKERLICTNGAAELMYIYFHTFKPKKVIIPVPSFDEYEKAAKAGGAHITYVYTQQDDFNSNLMRMAEAAGEGSVIILGNPNNPTGSLIKKEDMEAAVKEGIKKNLRFVVDESFLDFRYDEERFSVKNLTGIYKNLLVIRSLTKFFALPGLRLGFGTACEHDIKKMEGHKDCWNVNSLAQVAGTAALTDGEYIRESRRLCEAERVYMKTRLQEITEVHVTGGSVNFILIQLLRPYHTAEKAADYCKRHGILIRNCRNYRGLNGEFIRLAVRDRITNNHVIRIIKNYINNEKM</sequence>
<evidence type="ECO:0000313" key="5">
    <source>
        <dbReference type="EMBL" id="EFQ04048.1"/>
    </source>
</evidence>
<dbReference type="Gene3D" id="3.40.640.10">
    <property type="entry name" value="Type I PLP-dependent aspartate aminotransferase-like (Major domain)"/>
    <property type="match status" value="1"/>
</dbReference>
<dbReference type="PROSITE" id="PS00105">
    <property type="entry name" value="AA_TRANSFER_CLASS_1"/>
    <property type="match status" value="1"/>
</dbReference>
<accession>E2ZC61</accession>
<comment type="caution">
    <text evidence="5">The sequence shown here is derived from an EMBL/GenBank/DDBJ whole genome shotgun (WGS) entry which is preliminary data.</text>
</comment>
<protein>
    <recommendedName>
        <fullName evidence="3">Aminotransferase</fullName>
        <ecNumber evidence="3">2.6.1.-</ecNumber>
    </recommendedName>
</protein>
<evidence type="ECO:0000259" key="4">
    <source>
        <dbReference type="Pfam" id="PF00155"/>
    </source>
</evidence>
<evidence type="ECO:0000256" key="2">
    <source>
        <dbReference type="ARBA" id="ARBA00022898"/>
    </source>
</evidence>
<evidence type="ECO:0000256" key="1">
    <source>
        <dbReference type="ARBA" id="ARBA00001933"/>
    </source>
</evidence>
<dbReference type="PANTHER" id="PTHR42885:SF1">
    <property type="entry name" value="THREONINE-PHOSPHATE DECARBOXYLASE"/>
    <property type="match status" value="1"/>
</dbReference>
<keyword evidence="3" id="KW-0808">Transferase</keyword>
<dbReference type="CDD" id="cd00609">
    <property type="entry name" value="AAT_like"/>
    <property type="match status" value="1"/>
</dbReference>
<dbReference type="InterPro" id="IPR004838">
    <property type="entry name" value="NHTrfase_class1_PyrdxlP-BS"/>
</dbReference>
<proteinExistence type="inferred from homology"/>
<dbReference type="InterPro" id="IPR004839">
    <property type="entry name" value="Aminotransferase_I/II_large"/>
</dbReference>
<dbReference type="EMBL" id="AECS01000037">
    <property type="protein sequence ID" value="EFQ04048.1"/>
    <property type="molecule type" value="Genomic_DNA"/>
</dbReference>
<keyword evidence="2" id="KW-0663">Pyridoxal phosphate</keyword>
<dbReference type="InterPro" id="IPR015424">
    <property type="entry name" value="PyrdxlP-dep_Trfase"/>
</dbReference>
<organism evidence="5 6">
    <name type="scientific">Megasphaera micronuciformis F0359</name>
    <dbReference type="NCBI Taxonomy" id="706434"/>
    <lineage>
        <taxon>Bacteria</taxon>
        <taxon>Bacillati</taxon>
        <taxon>Bacillota</taxon>
        <taxon>Negativicutes</taxon>
        <taxon>Veillonellales</taxon>
        <taxon>Veillonellaceae</taxon>
        <taxon>Megasphaera</taxon>
    </lineage>
</organism>
<dbReference type="eggNOG" id="COG0079">
    <property type="taxonomic scope" value="Bacteria"/>
</dbReference>
<dbReference type="EC" id="2.6.1.-" evidence="3"/>
<reference evidence="5 6" key="1">
    <citation type="submission" date="2010-08" db="EMBL/GenBank/DDBJ databases">
        <authorList>
            <person name="Weinstock G."/>
            <person name="Sodergren E."/>
            <person name="Clifton S."/>
            <person name="Fulton L."/>
            <person name="Fulton B."/>
            <person name="Courtney L."/>
            <person name="Fronick C."/>
            <person name="Harrison M."/>
            <person name="Strong C."/>
            <person name="Farmer C."/>
            <person name="Delahaunty K."/>
            <person name="Markovic C."/>
            <person name="Hall O."/>
            <person name="Minx P."/>
            <person name="Tomlinson C."/>
            <person name="Mitreva M."/>
            <person name="Hou S."/>
            <person name="Chen J."/>
            <person name="Wollam A."/>
            <person name="Pepin K.H."/>
            <person name="Johnson M."/>
            <person name="Bhonagiri V."/>
            <person name="Zhang X."/>
            <person name="Suruliraj S."/>
            <person name="Warren W."/>
            <person name="Chinwalla A."/>
            <person name="Mardis E.R."/>
            <person name="Wilson R.K."/>
        </authorList>
    </citation>
    <scope>NUCLEOTIDE SEQUENCE [LARGE SCALE GENOMIC DNA]</scope>
    <source>
        <strain evidence="5 6">F0359</strain>
    </source>
</reference>